<dbReference type="SUPFAM" id="SSF51735">
    <property type="entry name" value="NAD(P)-binding Rossmann-fold domains"/>
    <property type="match status" value="1"/>
</dbReference>
<dbReference type="Gene3D" id="3.40.50.720">
    <property type="entry name" value="NAD(P)-binding Rossmann-like Domain"/>
    <property type="match status" value="1"/>
</dbReference>
<dbReference type="PANTHER" id="PTHR48107">
    <property type="entry name" value="NADPH-DEPENDENT ALDEHYDE REDUCTASE-LIKE PROTEIN, CHLOROPLASTIC-RELATED"/>
    <property type="match status" value="1"/>
</dbReference>
<organism evidence="4 5">
    <name type="scientific">Halocatena marina</name>
    <dbReference type="NCBI Taxonomy" id="2934937"/>
    <lineage>
        <taxon>Archaea</taxon>
        <taxon>Methanobacteriati</taxon>
        <taxon>Methanobacteriota</taxon>
        <taxon>Stenosarchaea group</taxon>
        <taxon>Halobacteria</taxon>
        <taxon>Halobacteriales</taxon>
        <taxon>Natronomonadaceae</taxon>
        <taxon>Halocatena</taxon>
    </lineage>
</organism>
<keyword evidence="2" id="KW-0560">Oxidoreductase</keyword>
<dbReference type="FunFam" id="3.40.50.720:FF:000084">
    <property type="entry name" value="Short-chain dehydrogenase reductase"/>
    <property type="match status" value="1"/>
</dbReference>
<dbReference type="EMBL" id="JBHTAX010000004">
    <property type="protein sequence ID" value="MFC7192069.1"/>
    <property type="molecule type" value="Genomic_DNA"/>
</dbReference>
<dbReference type="GeneID" id="76202166"/>
<evidence type="ECO:0000313" key="5">
    <source>
        <dbReference type="Proteomes" id="UP001596417"/>
    </source>
</evidence>
<evidence type="ECO:0000256" key="1">
    <source>
        <dbReference type="ARBA" id="ARBA00006484"/>
    </source>
</evidence>
<keyword evidence="5" id="KW-1185">Reference proteome</keyword>
<dbReference type="PANTHER" id="PTHR48107:SF7">
    <property type="entry name" value="RE15974P"/>
    <property type="match status" value="1"/>
</dbReference>
<name>A0ABD5YWU8_9EURY</name>
<dbReference type="InterPro" id="IPR002347">
    <property type="entry name" value="SDR_fam"/>
</dbReference>
<accession>A0ABD5YWU8</accession>
<dbReference type="Proteomes" id="UP001596417">
    <property type="component" value="Unassembled WGS sequence"/>
</dbReference>
<gene>
    <name evidence="3" type="ORF">ACFQL7_21195</name>
    <name evidence="4" type="ORF">ACFQL7_23490</name>
</gene>
<dbReference type="PRINTS" id="PR00080">
    <property type="entry name" value="SDRFAMILY"/>
</dbReference>
<protein>
    <submittedName>
        <fullName evidence="4">SDR family oxidoreductase</fullName>
    </submittedName>
</protein>
<sequence length="264" mass="27417">MTDTTNDSVQTTGGAQRTNILEGDVAIVTGSSRGIGRAIVERLATDGASVLVNYVTNDDAARDVVAAIDAAGGDALAVQGDVSEAGDVEQLFDEAEAAFGSVDIVVNAAGTSVCGPIAEFAETDFDRVFDVNAKGTFFVLREAANRITDDGRIVDLSTVGTVRGDAGVGPYAGSKAASEQMVTALADELGERNIRVNTVSPGVTDTDGLIMSDETVERMVEQTPLGRRGQAADVADVVVFLVSNDGRWLTGQNLRATGGWEIGW</sequence>
<dbReference type="GO" id="GO:0016614">
    <property type="term" value="F:oxidoreductase activity, acting on CH-OH group of donors"/>
    <property type="evidence" value="ECO:0007669"/>
    <property type="project" value="UniProtKB-ARBA"/>
</dbReference>
<evidence type="ECO:0000256" key="2">
    <source>
        <dbReference type="ARBA" id="ARBA00023002"/>
    </source>
</evidence>
<reference evidence="4" key="3">
    <citation type="submission" date="2024-09" db="EMBL/GenBank/DDBJ databases">
        <authorList>
            <person name="Sun Q."/>
        </authorList>
    </citation>
    <scope>NUCLEOTIDE SEQUENCE</scope>
    <source>
        <strain evidence="4">NBRC 107106</strain>
    </source>
</reference>
<reference evidence="4" key="1">
    <citation type="journal article" date="2014" name="Int. J. Syst. Evol. Microbiol.">
        <title>Complete genome sequence of Corynebacterium casei LMG S-19264T (=DSM 44701T), isolated from a smear-ripened cheese.</title>
        <authorList>
            <consortium name="US DOE Joint Genome Institute (JGI-PGF)"/>
            <person name="Walter F."/>
            <person name="Albersmeier A."/>
            <person name="Kalinowski J."/>
            <person name="Ruckert C."/>
        </authorList>
    </citation>
    <scope>NUCLEOTIDE SEQUENCE [LARGE SCALE GENOMIC DNA]</scope>
    <source>
        <strain evidence="4">NBRC 107106</strain>
    </source>
</reference>
<proteinExistence type="inferred from homology"/>
<dbReference type="InterPro" id="IPR036291">
    <property type="entry name" value="NAD(P)-bd_dom_sf"/>
</dbReference>
<comment type="caution">
    <text evidence="4">The sequence shown here is derived from an EMBL/GenBank/DDBJ whole genome shotgun (WGS) entry which is preliminary data.</text>
</comment>
<dbReference type="Pfam" id="PF13561">
    <property type="entry name" value="adh_short_C2"/>
    <property type="match status" value="1"/>
</dbReference>
<comment type="similarity">
    <text evidence="1">Belongs to the short-chain dehydrogenases/reductases (SDR) family.</text>
</comment>
<dbReference type="AlphaFoldDB" id="A0ABD5YWU8"/>
<dbReference type="PRINTS" id="PR00081">
    <property type="entry name" value="GDHRDH"/>
</dbReference>
<evidence type="ECO:0000313" key="3">
    <source>
        <dbReference type="EMBL" id="MFC7192069.1"/>
    </source>
</evidence>
<dbReference type="EMBL" id="JBHTAX010000004">
    <property type="protein sequence ID" value="MFC7192484.1"/>
    <property type="molecule type" value="Genomic_DNA"/>
</dbReference>
<evidence type="ECO:0000313" key="4">
    <source>
        <dbReference type="EMBL" id="MFC7192484.1"/>
    </source>
</evidence>
<dbReference type="RefSeq" id="WP_264556450.1">
    <property type="nucleotide sequence ID" value="NZ_CP109980.1"/>
</dbReference>
<reference evidence="5" key="2">
    <citation type="journal article" date="2019" name="Int. J. Syst. Evol. Microbiol.">
        <title>The Global Catalogue of Microorganisms (GCM) 10K type strain sequencing project: providing services to taxonomists for standard genome sequencing and annotation.</title>
        <authorList>
            <consortium name="The Broad Institute Genomics Platform"/>
            <consortium name="The Broad Institute Genome Sequencing Center for Infectious Disease"/>
            <person name="Wu L."/>
            <person name="Ma J."/>
        </authorList>
    </citation>
    <scope>NUCLEOTIDE SEQUENCE [LARGE SCALE GENOMIC DNA]</scope>
    <source>
        <strain evidence="5">RDMS1</strain>
    </source>
</reference>